<gene>
    <name evidence="7" type="ORF">ABID16_001179</name>
</gene>
<keyword evidence="3 5" id="KW-1133">Transmembrane helix</keyword>
<feature type="transmembrane region" description="Helical" evidence="5">
    <location>
        <begin position="69"/>
        <end position="88"/>
    </location>
</feature>
<feature type="transmembrane region" description="Helical" evidence="5">
    <location>
        <begin position="243"/>
        <end position="263"/>
    </location>
</feature>
<evidence type="ECO:0000313" key="7">
    <source>
        <dbReference type="EMBL" id="MET3612874.1"/>
    </source>
</evidence>
<evidence type="ECO:0000259" key="6">
    <source>
        <dbReference type="Pfam" id="PF04932"/>
    </source>
</evidence>
<protein>
    <recommendedName>
        <fullName evidence="6">O-antigen ligase-related domain-containing protein</fullName>
    </recommendedName>
</protein>
<dbReference type="Pfam" id="PF04932">
    <property type="entry name" value="Wzy_C"/>
    <property type="match status" value="1"/>
</dbReference>
<evidence type="ECO:0000313" key="8">
    <source>
        <dbReference type="Proteomes" id="UP001549047"/>
    </source>
</evidence>
<feature type="transmembrane region" description="Helical" evidence="5">
    <location>
        <begin position="360"/>
        <end position="379"/>
    </location>
</feature>
<organism evidence="7 8">
    <name type="scientific">Rhizobium aquaticum</name>
    <dbReference type="NCBI Taxonomy" id="1549636"/>
    <lineage>
        <taxon>Bacteria</taxon>
        <taxon>Pseudomonadati</taxon>
        <taxon>Pseudomonadota</taxon>
        <taxon>Alphaproteobacteria</taxon>
        <taxon>Hyphomicrobiales</taxon>
        <taxon>Rhizobiaceae</taxon>
        <taxon>Rhizobium/Agrobacterium group</taxon>
        <taxon>Rhizobium</taxon>
    </lineage>
</organism>
<comment type="subcellular location">
    <subcellularLocation>
        <location evidence="1">Membrane</location>
        <topology evidence="1">Multi-pass membrane protein</topology>
    </subcellularLocation>
</comment>
<dbReference type="InterPro" id="IPR051533">
    <property type="entry name" value="WaaL-like"/>
</dbReference>
<feature type="transmembrane region" description="Helical" evidence="5">
    <location>
        <begin position="168"/>
        <end position="185"/>
    </location>
</feature>
<feature type="domain" description="O-antigen ligase-related" evidence="6">
    <location>
        <begin position="198"/>
        <end position="338"/>
    </location>
</feature>
<evidence type="ECO:0000256" key="3">
    <source>
        <dbReference type="ARBA" id="ARBA00022989"/>
    </source>
</evidence>
<feature type="transmembrane region" description="Helical" evidence="5">
    <location>
        <begin position="21"/>
        <end position="38"/>
    </location>
</feature>
<feature type="transmembrane region" description="Helical" evidence="5">
    <location>
        <begin position="329"/>
        <end position="353"/>
    </location>
</feature>
<comment type="caution">
    <text evidence="7">The sequence shown here is derived from an EMBL/GenBank/DDBJ whole genome shotgun (WGS) entry which is preliminary data.</text>
</comment>
<keyword evidence="8" id="KW-1185">Reference proteome</keyword>
<evidence type="ECO:0000256" key="5">
    <source>
        <dbReference type="SAM" id="Phobius"/>
    </source>
</evidence>
<sequence>MTTLDAMGGGTFRPQIATLRLLGSVLLALGVFLTGFVIREPAPTDAVIGILLGLWFILGLKLTRGTGPLAMLLIAVETGCLLSLTQMTDVAGGFVYFGVSAFLALTAIFYAAIFEDRYERMELMFKAWTAAAVITSMLGILGYFHAFPGSEIFTRYDRAMGAFKDPNVFGPYLVAPALYLIHGILTGKTYHLPIRIVSLLIITLGVFLAFSRAAWGLYVFAVAMLVFIMLLKERTSAFRLKILLLALAGVALMVAAVVIALQFQKVADLFSTRTELVQSYDGGHLGRFERHRLGFMMSMEKPLGIGPLVFSTIFPEDEHNIWLKMLTSYGWLGFVSYITLIAWTVVTGFRILLRNRPWQPYLMIAWIVLVGHVGIGNVIDTDHWRHFYMVLGIIWGCRALEMNYQRQKALAKY</sequence>
<dbReference type="InterPro" id="IPR007016">
    <property type="entry name" value="O-antigen_ligase-rel_domated"/>
</dbReference>
<evidence type="ECO:0000256" key="2">
    <source>
        <dbReference type="ARBA" id="ARBA00022692"/>
    </source>
</evidence>
<name>A0ABV2IZ02_9HYPH</name>
<dbReference type="PANTHER" id="PTHR37422:SF21">
    <property type="entry name" value="EXOQ-LIKE PROTEIN"/>
    <property type="match status" value="1"/>
</dbReference>
<evidence type="ECO:0000256" key="4">
    <source>
        <dbReference type="ARBA" id="ARBA00023136"/>
    </source>
</evidence>
<accession>A0ABV2IZ02</accession>
<feature type="transmembrane region" description="Helical" evidence="5">
    <location>
        <begin position="94"/>
        <end position="113"/>
    </location>
</feature>
<feature type="transmembrane region" description="Helical" evidence="5">
    <location>
        <begin position="215"/>
        <end position="231"/>
    </location>
</feature>
<keyword evidence="2 5" id="KW-0812">Transmembrane</keyword>
<proteinExistence type="predicted"/>
<reference evidence="7 8" key="1">
    <citation type="submission" date="2024-06" db="EMBL/GenBank/DDBJ databases">
        <title>Genomic Encyclopedia of Type Strains, Phase IV (KMG-IV): sequencing the most valuable type-strain genomes for metagenomic binning, comparative biology and taxonomic classification.</title>
        <authorList>
            <person name="Goeker M."/>
        </authorList>
    </citation>
    <scope>NUCLEOTIDE SEQUENCE [LARGE SCALE GENOMIC DNA]</scope>
    <source>
        <strain evidence="7 8">DSM 29780</strain>
    </source>
</reference>
<feature type="transmembrane region" description="Helical" evidence="5">
    <location>
        <begin position="192"/>
        <end position="209"/>
    </location>
</feature>
<dbReference type="PANTHER" id="PTHR37422">
    <property type="entry name" value="TEICHURONIC ACID BIOSYNTHESIS PROTEIN TUAE"/>
    <property type="match status" value="1"/>
</dbReference>
<dbReference type="Proteomes" id="UP001549047">
    <property type="component" value="Unassembled WGS sequence"/>
</dbReference>
<feature type="transmembrane region" description="Helical" evidence="5">
    <location>
        <begin position="125"/>
        <end position="148"/>
    </location>
</feature>
<feature type="transmembrane region" description="Helical" evidence="5">
    <location>
        <begin position="44"/>
        <end position="62"/>
    </location>
</feature>
<evidence type="ECO:0000256" key="1">
    <source>
        <dbReference type="ARBA" id="ARBA00004141"/>
    </source>
</evidence>
<keyword evidence="4 5" id="KW-0472">Membrane</keyword>
<dbReference type="EMBL" id="JBEPMB010000001">
    <property type="protein sequence ID" value="MET3612874.1"/>
    <property type="molecule type" value="Genomic_DNA"/>
</dbReference>